<reference evidence="2" key="2">
    <citation type="submission" date="2020-07" db="EMBL/GenBank/DDBJ databases">
        <authorList>
            <person name="Vera ALvarez R."/>
            <person name="Arias-Moreno D.M."/>
            <person name="Jimenez-Jacinto V."/>
            <person name="Jimenez-Bremont J.F."/>
            <person name="Swaminathan K."/>
            <person name="Moose S.P."/>
            <person name="Guerrero-Gonzalez M.L."/>
            <person name="Marino-Ramirez L."/>
            <person name="Landsman D."/>
            <person name="Rodriguez-Kessler M."/>
            <person name="Delgado-Sanchez P."/>
        </authorList>
    </citation>
    <scope>NUCLEOTIDE SEQUENCE</scope>
    <source>
        <tissue evidence="2">Cladode</tissue>
    </source>
</reference>
<protein>
    <submittedName>
        <fullName evidence="2">Uncharacterized protein</fullName>
    </submittedName>
</protein>
<accession>A0A7C9CHV7</accession>
<dbReference type="EMBL" id="GISG01020523">
    <property type="protein sequence ID" value="MBA4618361.1"/>
    <property type="molecule type" value="Transcribed_RNA"/>
</dbReference>
<dbReference type="EMBL" id="GISG01020522">
    <property type="protein sequence ID" value="MBA4618360.1"/>
    <property type="molecule type" value="Transcribed_RNA"/>
</dbReference>
<dbReference type="AlphaFoldDB" id="A0A7C9CHV7"/>
<keyword evidence="1" id="KW-0732">Signal</keyword>
<evidence type="ECO:0000313" key="2">
    <source>
        <dbReference type="EMBL" id="MBA4618360.1"/>
    </source>
</evidence>
<proteinExistence type="predicted"/>
<reference evidence="2" key="1">
    <citation type="journal article" date="2013" name="J. Plant Res.">
        <title>Effect of fungi and light on seed germination of three Opuntia species from semiarid lands of central Mexico.</title>
        <authorList>
            <person name="Delgado-Sanchez P."/>
            <person name="Jimenez-Bremont J.F."/>
            <person name="Guerrero-Gonzalez Mde L."/>
            <person name="Flores J."/>
        </authorList>
    </citation>
    <scope>NUCLEOTIDE SEQUENCE</scope>
    <source>
        <tissue evidence="2">Cladode</tissue>
    </source>
</reference>
<sequence length="119" mass="13606">MKSTWDSHHHGLAVVVVARPCCLAHTAVLPPLSPICVFLLRLFGSRRFCVIKTYSFSAMAIQLHLILPPIHHHLSFYIRLERERGRGEDCKDSMPGLRLKDSSTILVEHFFFFSSLFSL</sequence>
<evidence type="ECO:0000256" key="1">
    <source>
        <dbReference type="SAM" id="SignalP"/>
    </source>
</evidence>
<feature type="chain" id="PRO_5036398467" evidence="1">
    <location>
        <begin position="25"/>
        <end position="119"/>
    </location>
</feature>
<feature type="signal peptide" evidence="1">
    <location>
        <begin position="1"/>
        <end position="24"/>
    </location>
</feature>
<organism evidence="2">
    <name type="scientific">Opuntia streptacantha</name>
    <name type="common">Prickly pear cactus</name>
    <name type="synonym">Opuntia cardona</name>
    <dbReference type="NCBI Taxonomy" id="393608"/>
    <lineage>
        <taxon>Eukaryota</taxon>
        <taxon>Viridiplantae</taxon>
        <taxon>Streptophyta</taxon>
        <taxon>Embryophyta</taxon>
        <taxon>Tracheophyta</taxon>
        <taxon>Spermatophyta</taxon>
        <taxon>Magnoliopsida</taxon>
        <taxon>eudicotyledons</taxon>
        <taxon>Gunneridae</taxon>
        <taxon>Pentapetalae</taxon>
        <taxon>Caryophyllales</taxon>
        <taxon>Cactineae</taxon>
        <taxon>Cactaceae</taxon>
        <taxon>Opuntioideae</taxon>
        <taxon>Opuntia</taxon>
    </lineage>
</organism>
<name>A0A7C9CHV7_OPUST</name>